<accession>A0ABR2K093</accession>
<dbReference type="Proteomes" id="UP001470230">
    <property type="component" value="Unassembled WGS sequence"/>
</dbReference>
<reference evidence="2 3" key="1">
    <citation type="submission" date="2024-04" db="EMBL/GenBank/DDBJ databases">
        <title>Tritrichomonas musculus Genome.</title>
        <authorList>
            <person name="Alves-Ferreira E."/>
            <person name="Grigg M."/>
            <person name="Lorenzi H."/>
            <person name="Galac M."/>
        </authorList>
    </citation>
    <scope>NUCLEOTIDE SEQUENCE [LARGE SCALE GENOMIC DNA]</scope>
    <source>
        <strain evidence="2 3">EAF2021</strain>
    </source>
</reference>
<evidence type="ECO:0000259" key="1">
    <source>
        <dbReference type="PROSITE" id="PS50086"/>
    </source>
</evidence>
<dbReference type="SMART" id="SM00164">
    <property type="entry name" value="TBC"/>
    <property type="match status" value="1"/>
</dbReference>
<proteinExistence type="predicted"/>
<evidence type="ECO:0000313" key="3">
    <source>
        <dbReference type="Proteomes" id="UP001470230"/>
    </source>
</evidence>
<sequence length="328" mass="38837">MGEEEAQEFRNLIHLDEEFGEISLDELKNFLLSPFPQGYPELRFFNWQLSLKVLPLKRELWEKTWEKRERQYYGLIERMFRDSPDFLQDGLRGGRVIESADVLSKIHGDVKRLQGTLPHIYQVVNNPEEHDIHIHRLDRLIYVFSLVNSHCPYTQGLHELAGVLYYTALAGTRKLSMTDDRAESIAFFLLFNLIVGAKLYDYYANVEDENKIKEKLSPIQKVIEKNNREFANFFFDEMKIYPSYFGVNWVSLLFAQKLQFSNLLLLWDHLLVFYDKIFEFVLMISAASILIKRKKFETLSFNDLLNELQNNKEMKVTSVLRLARSLWE</sequence>
<feature type="domain" description="Rab-GAP TBC" evidence="1">
    <location>
        <begin position="37"/>
        <end position="274"/>
    </location>
</feature>
<keyword evidence="3" id="KW-1185">Reference proteome</keyword>
<dbReference type="EMBL" id="JAPFFF010000008">
    <property type="protein sequence ID" value="KAK8884513.1"/>
    <property type="molecule type" value="Genomic_DNA"/>
</dbReference>
<name>A0ABR2K093_9EUKA</name>
<dbReference type="PROSITE" id="PS50086">
    <property type="entry name" value="TBC_RABGAP"/>
    <property type="match status" value="1"/>
</dbReference>
<evidence type="ECO:0000313" key="2">
    <source>
        <dbReference type="EMBL" id="KAK8884513.1"/>
    </source>
</evidence>
<dbReference type="Pfam" id="PF00566">
    <property type="entry name" value="RabGAP-TBC"/>
    <property type="match status" value="1"/>
</dbReference>
<organism evidence="2 3">
    <name type="scientific">Tritrichomonas musculus</name>
    <dbReference type="NCBI Taxonomy" id="1915356"/>
    <lineage>
        <taxon>Eukaryota</taxon>
        <taxon>Metamonada</taxon>
        <taxon>Parabasalia</taxon>
        <taxon>Tritrichomonadida</taxon>
        <taxon>Tritrichomonadidae</taxon>
        <taxon>Tritrichomonas</taxon>
    </lineage>
</organism>
<dbReference type="Gene3D" id="1.10.472.80">
    <property type="entry name" value="Ypt/Rab-GAP domain of gyp1p, domain 3"/>
    <property type="match status" value="1"/>
</dbReference>
<comment type="caution">
    <text evidence="2">The sequence shown here is derived from an EMBL/GenBank/DDBJ whole genome shotgun (WGS) entry which is preliminary data.</text>
</comment>
<dbReference type="PANTHER" id="PTHR22957">
    <property type="entry name" value="TBC1 DOMAIN FAMILY MEMBER GTPASE-ACTIVATING PROTEIN"/>
    <property type="match status" value="1"/>
</dbReference>
<dbReference type="SUPFAM" id="SSF47923">
    <property type="entry name" value="Ypt/Rab-GAP domain of gyp1p"/>
    <property type="match status" value="2"/>
</dbReference>
<dbReference type="Gene3D" id="1.10.8.270">
    <property type="entry name" value="putative rabgap domain of human tbc1 domain family member 14 like domains"/>
    <property type="match status" value="1"/>
</dbReference>
<protein>
    <recommendedName>
        <fullName evidence="1">Rab-GAP TBC domain-containing protein</fullName>
    </recommendedName>
</protein>
<gene>
    <name evidence="2" type="ORF">M9Y10_043626</name>
</gene>
<dbReference type="InterPro" id="IPR000195">
    <property type="entry name" value="Rab-GAP-TBC_dom"/>
</dbReference>
<dbReference type="InterPro" id="IPR035969">
    <property type="entry name" value="Rab-GAP_TBC_sf"/>
</dbReference>